<feature type="region of interest" description="Disordered" evidence="1">
    <location>
        <begin position="331"/>
        <end position="354"/>
    </location>
</feature>
<organism evidence="3 4">
    <name type="scientific">Taenia crassiceps</name>
    <dbReference type="NCBI Taxonomy" id="6207"/>
    <lineage>
        <taxon>Eukaryota</taxon>
        <taxon>Metazoa</taxon>
        <taxon>Spiralia</taxon>
        <taxon>Lophotrochozoa</taxon>
        <taxon>Platyhelminthes</taxon>
        <taxon>Cestoda</taxon>
        <taxon>Eucestoda</taxon>
        <taxon>Cyclophyllidea</taxon>
        <taxon>Taeniidae</taxon>
        <taxon>Taenia</taxon>
    </lineage>
</organism>
<dbReference type="Proteomes" id="UP001651158">
    <property type="component" value="Unassembled WGS sequence"/>
</dbReference>
<sequence length="384" mass="43288">MEPEWRVRGQRNEGASAPPLSPPPPPLLLPPPLRRSTRSAPDSCFTAGQQNRFRVNTPKDLRVSVDDQIAFICPNRVPPTNKVYWTTDVNFYKTCQQPIDHLSLIHLLVDCSLKPPAYHLLIDISVLISQLPPADVEERTKIYFMAETALCKLKNMHMNVTVVIPERRHTVPEGRNIALADSANAAQEDTFHIPSPKPILTDFGMSVNPRSSRFIGLLVAYILITLLVVYMVVCAVCFQPRKCLSLVGRDANGEGESMPSPPPPPPPSRTPRSRRFTWRWFQPRTPTSQAAAMPLVLPRTNPHFSRSVNGERFLHYPVHFRLASNLPSTTVESHAEDWDSSNPSRHPPHQPHRHQPMLVDAAWNHVNEMNPPLPPLGAQISYYE</sequence>
<dbReference type="EMBL" id="JAKROA010000003">
    <property type="protein sequence ID" value="KAL5108686.1"/>
    <property type="molecule type" value="Genomic_DNA"/>
</dbReference>
<feature type="region of interest" description="Disordered" evidence="1">
    <location>
        <begin position="1"/>
        <end position="42"/>
    </location>
</feature>
<reference evidence="3 4" key="1">
    <citation type="journal article" date="2022" name="Front. Cell. Infect. Microbiol.">
        <title>The Genomes of Two Strains of Taenia crassiceps the Animal Model for the Study of Human Cysticercosis.</title>
        <authorList>
            <person name="Bobes R.J."/>
            <person name="Estrada K."/>
            <person name="Rios-Valencia D.G."/>
            <person name="Calderon-Gallegos A."/>
            <person name="de la Torre P."/>
            <person name="Carrero J.C."/>
            <person name="Sanchez-Flores A."/>
            <person name="Laclette J.P."/>
        </authorList>
    </citation>
    <scope>NUCLEOTIDE SEQUENCE [LARGE SCALE GENOMIC DNA]</scope>
    <source>
        <strain evidence="3">WFUcys</strain>
    </source>
</reference>
<gene>
    <name evidence="3" type="ORF">TcWFU_003142</name>
</gene>
<feature type="transmembrane region" description="Helical" evidence="2">
    <location>
        <begin position="214"/>
        <end position="233"/>
    </location>
</feature>
<feature type="compositionally biased region" description="Pro residues" evidence="1">
    <location>
        <begin position="19"/>
        <end position="33"/>
    </location>
</feature>
<comment type="caution">
    <text evidence="3">The sequence shown here is derived from an EMBL/GenBank/DDBJ whole genome shotgun (WGS) entry which is preliminary data.</text>
</comment>
<protein>
    <recommendedName>
        <fullName evidence="5">Ephrin RBD domain-containing protein</fullName>
    </recommendedName>
</protein>
<evidence type="ECO:0000256" key="2">
    <source>
        <dbReference type="SAM" id="Phobius"/>
    </source>
</evidence>
<evidence type="ECO:0008006" key="5">
    <source>
        <dbReference type="Google" id="ProtNLM"/>
    </source>
</evidence>
<accession>A0ABR4QGL8</accession>
<keyword evidence="4" id="KW-1185">Reference proteome</keyword>
<evidence type="ECO:0000313" key="3">
    <source>
        <dbReference type="EMBL" id="KAL5108686.1"/>
    </source>
</evidence>
<keyword evidence="2" id="KW-1133">Transmembrane helix</keyword>
<feature type="compositionally biased region" description="Basic and acidic residues" evidence="1">
    <location>
        <begin position="1"/>
        <end position="11"/>
    </location>
</feature>
<feature type="compositionally biased region" description="Pro residues" evidence="1">
    <location>
        <begin position="259"/>
        <end position="269"/>
    </location>
</feature>
<feature type="region of interest" description="Disordered" evidence="1">
    <location>
        <begin position="252"/>
        <end position="273"/>
    </location>
</feature>
<proteinExistence type="predicted"/>
<evidence type="ECO:0000256" key="1">
    <source>
        <dbReference type="SAM" id="MobiDB-lite"/>
    </source>
</evidence>
<keyword evidence="2" id="KW-0812">Transmembrane</keyword>
<name>A0ABR4QGL8_9CEST</name>
<evidence type="ECO:0000313" key="4">
    <source>
        <dbReference type="Proteomes" id="UP001651158"/>
    </source>
</evidence>
<keyword evidence="2" id="KW-0472">Membrane</keyword>